<dbReference type="OrthoDB" id="3649457at2759"/>
<comment type="caution">
    <text evidence="2">The sequence shown here is derived from an EMBL/GenBank/DDBJ whole genome shotgun (WGS) entry which is preliminary data.</text>
</comment>
<proteinExistence type="predicted"/>
<feature type="compositionally biased region" description="Low complexity" evidence="1">
    <location>
        <begin position="62"/>
        <end position="78"/>
    </location>
</feature>
<reference evidence="3" key="1">
    <citation type="journal article" date="2017" name="bioRxiv">
        <title>Conservation of a gene cluster reveals novel cercosporin biosynthetic mechanisms and extends production to the genus Colletotrichum.</title>
        <authorList>
            <person name="de Jonge R."/>
            <person name="Ebert M.K."/>
            <person name="Huitt-Roehl C.R."/>
            <person name="Pal P."/>
            <person name="Suttle J.C."/>
            <person name="Spanner R.E."/>
            <person name="Neubauer J.D."/>
            <person name="Jurick W.M.II."/>
            <person name="Stott K.A."/>
            <person name="Secor G.A."/>
            <person name="Thomma B.P.H.J."/>
            <person name="Van de Peer Y."/>
            <person name="Townsend C.A."/>
            <person name="Bolton M.D."/>
        </authorList>
    </citation>
    <scope>NUCLEOTIDE SEQUENCE [LARGE SCALE GENOMIC DNA]</scope>
    <source>
        <strain evidence="3">CBS538.71</strain>
    </source>
</reference>
<dbReference type="EMBL" id="PNEN01000353">
    <property type="protein sequence ID" value="PPJ59759.1"/>
    <property type="molecule type" value="Genomic_DNA"/>
</dbReference>
<feature type="region of interest" description="Disordered" evidence="1">
    <location>
        <begin position="197"/>
        <end position="234"/>
    </location>
</feature>
<gene>
    <name evidence="2" type="ORF">CBER1_09520</name>
</gene>
<protein>
    <submittedName>
        <fullName evidence="2">Uncharacterized protein</fullName>
    </submittedName>
</protein>
<sequence>MAAAHMTSCRISPALPVDVEKQVAMLEMFTMDLDLSLRSGSSDVDSTRSAETTTLNSRHDSLSSGRASSCSSRTSDCGHLSPNAKPVKRVRFEESASWTFFDENESFPQRPRLSKRPSFMTRSLDRIMTRGSSETDVGVPPAALSAMTENLKQLKRRNSTVDIAELATKTTSRYSTPGRRDSLVITVHQPLRECPGRRFNRAQTPKLPIVPAAPAPKGDWDSLLGPPKSNPLAV</sequence>
<feature type="compositionally biased region" description="Polar residues" evidence="1">
    <location>
        <begin position="47"/>
        <end position="56"/>
    </location>
</feature>
<evidence type="ECO:0000313" key="2">
    <source>
        <dbReference type="EMBL" id="PPJ59759.1"/>
    </source>
</evidence>
<keyword evidence="3" id="KW-1185">Reference proteome</keyword>
<dbReference type="Proteomes" id="UP000237631">
    <property type="component" value="Unassembled WGS sequence"/>
</dbReference>
<name>A0A2S6CJ51_9PEZI</name>
<organism evidence="2 3">
    <name type="scientific">Cercospora berteroae</name>
    <dbReference type="NCBI Taxonomy" id="357750"/>
    <lineage>
        <taxon>Eukaryota</taxon>
        <taxon>Fungi</taxon>
        <taxon>Dikarya</taxon>
        <taxon>Ascomycota</taxon>
        <taxon>Pezizomycotina</taxon>
        <taxon>Dothideomycetes</taxon>
        <taxon>Dothideomycetidae</taxon>
        <taxon>Mycosphaerellales</taxon>
        <taxon>Mycosphaerellaceae</taxon>
        <taxon>Cercospora</taxon>
    </lineage>
</organism>
<accession>A0A2S6CJ51</accession>
<feature type="region of interest" description="Disordered" evidence="1">
    <location>
        <begin position="39"/>
        <end position="83"/>
    </location>
</feature>
<evidence type="ECO:0000256" key="1">
    <source>
        <dbReference type="SAM" id="MobiDB-lite"/>
    </source>
</evidence>
<dbReference type="AlphaFoldDB" id="A0A2S6CJ51"/>
<evidence type="ECO:0000313" key="3">
    <source>
        <dbReference type="Proteomes" id="UP000237631"/>
    </source>
</evidence>